<dbReference type="EMBL" id="JAUJDW010000284">
    <property type="protein sequence ID" value="KAK0609105.1"/>
    <property type="molecule type" value="Genomic_DNA"/>
</dbReference>
<organism evidence="3 4">
    <name type="scientific">Lasiodiplodia hormozganensis</name>
    <dbReference type="NCBI Taxonomy" id="869390"/>
    <lineage>
        <taxon>Eukaryota</taxon>
        <taxon>Fungi</taxon>
        <taxon>Dikarya</taxon>
        <taxon>Ascomycota</taxon>
        <taxon>Pezizomycotina</taxon>
        <taxon>Dothideomycetes</taxon>
        <taxon>Dothideomycetes incertae sedis</taxon>
        <taxon>Botryosphaeriales</taxon>
        <taxon>Botryosphaeriaceae</taxon>
        <taxon>Lasiodiplodia</taxon>
    </lineage>
</organism>
<evidence type="ECO:0000256" key="2">
    <source>
        <dbReference type="SAM" id="Phobius"/>
    </source>
</evidence>
<name>A0AA39U1P7_9PEZI</name>
<feature type="region of interest" description="Disordered" evidence="1">
    <location>
        <begin position="110"/>
        <end position="168"/>
    </location>
</feature>
<keyword evidence="2" id="KW-0472">Membrane</keyword>
<sequence>MNFSIFGMAIIFSVGGLIIIASYTIEPFVAWLQRRRRLDSYSRLEWCTNETTQLQRLANEEIGLGVWDRINETIPVTGRDDLLAVLDLTDPKHPRLRAPPVPYEDEFHVGSLKVAQDSPEPGEADQDKIVREDIEETEEATMETQVRQDSEEDARAQDFQANGPVSHH</sequence>
<reference evidence="3" key="1">
    <citation type="submission" date="2023-06" db="EMBL/GenBank/DDBJ databases">
        <title>Multi-omics analyses reveal the molecular pathogenesis toolkit of Lasiodiplodia hormozganensis, a cross-kingdom pathogen.</title>
        <authorList>
            <person name="Felix C."/>
            <person name="Meneses R."/>
            <person name="Goncalves M.F.M."/>
            <person name="Tilleman L."/>
            <person name="Duarte A.S."/>
            <person name="Jorrin-Novo J.V."/>
            <person name="Van De Peer Y."/>
            <person name="Deforce D."/>
            <person name="Van Nieuwerburgh F."/>
            <person name="Esteves A.C."/>
            <person name="Alves A."/>
        </authorList>
    </citation>
    <scope>NUCLEOTIDE SEQUENCE</scope>
    <source>
        <strain evidence="3">CBS 339.90</strain>
    </source>
</reference>
<keyword evidence="2" id="KW-0812">Transmembrane</keyword>
<evidence type="ECO:0000256" key="1">
    <source>
        <dbReference type="SAM" id="MobiDB-lite"/>
    </source>
</evidence>
<accession>A0AA39U1P7</accession>
<keyword evidence="2" id="KW-1133">Transmembrane helix</keyword>
<dbReference type="Proteomes" id="UP001175001">
    <property type="component" value="Unassembled WGS sequence"/>
</dbReference>
<feature type="compositionally biased region" description="Basic and acidic residues" evidence="1">
    <location>
        <begin position="146"/>
        <end position="156"/>
    </location>
</feature>
<gene>
    <name evidence="3" type="ORF">DIS24_g12495</name>
</gene>
<feature type="transmembrane region" description="Helical" evidence="2">
    <location>
        <begin position="6"/>
        <end position="32"/>
    </location>
</feature>
<proteinExistence type="predicted"/>
<protein>
    <submittedName>
        <fullName evidence="3">Uncharacterized protein</fullName>
    </submittedName>
</protein>
<evidence type="ECO:0000313" key="4">
    <source>
        <dbReference type="Proteomes" id="UP001175001"/>
    </source>
</evidence>
<evidence type="ECO:0000313" key="3">
    <source>
        <dbReference type="EMBL" id="KAK0609105.1"/>
    </source>
</evidence>
<comment type="caution">
    <text evidence="3">The sequence shown here is derived from an EMBL/GenBank/DDBJ whole genome shotgun (WGS) entry which is preliminary data.</text>
</comment>
<keyword evidence="4" id="KW-1185">Reference proteome</keyword>
<dbReference type="AlphaFoldDB" id="A0AA39U1P7"/>